<protein>
    <submittedName>
        <fullName evidence="1">Uncharacterized protein</fullName>
    </submittedName>
</protein>
<dbReference type="STRING" id="467200.SSRG_03460"/>
<name>D9XS13_9ACTN</name>
<accession>D9XS13</accession>
<organism evidence="1 2">
    <name type="scientific">Streptomyces griseoflavus Tu4000</name>
    <dbReference type="NCBI Taxonomy" id="467200"/>
    <lineage>
        <taxon>Bacteria</taxon>
        <taxon>Bacillati</taxon>
        <taxon>Actinomycetota</taxon>
        <taxon>Actinomycetes</taxon>
        <taxon>Kitasatosporales</taxon>
        <taxon>Streptomycetaceae</taxon>
        <taxon>Streptomyces</taxon>
    </lineage>
</organism>
<proteinExistence type="predicted"/>
<evidence type="ECO:0000313" key="1">
    <source>
        <dbReference type="EMBL" id="EFL40656.1"/>
    </source>
</evidence>
<gene>
    <name evidence="1" type="ORF">SSRG_03460</name>
</gene>
<sequence>MRAFDAMETSSAPVNFELTPYKDTPKKKLPTTGLRGDVGHFGPVTVERCPLYRPLEKGMDTVRLSGPAFPETTLRGKRRSGQPSLFKAELTVDGGRAELTFNARALRKEDRALRIAYEGREYVYSTEGLGRAKVLEREGVRVRMEPGQFDPSAGGTRRSGTATGPVDAVDLAIAILLEEVDTDVLTLTGAALSSPFALMQRFSDGAE</sequence>
<keyword evidence="2" id="KW-1185">Reference proteome</keyword>
<evidence type="ECO:0000313" key="2">
    <source>
        <dbReference type="Proteomes" id="UP000002968"/>
    </source>
</evidence>
<dbReference type="AlphaFoldDB" id="D9XS13"/>
<dbReference type="eggNOG" id="ENOG5031THE">
    <property type="taxonomic scope" value="Bacteria"/>
</dbReference>
<reference evidence="1" key="1">
    <citation type="submission" date="2009-02" db="EMBL/GenBank/DDBJ databases">
        <title>Annotation of Streptomyces griseoflavus strain Tu4000.</title>
        <authorList>
            <consortium name="The Broad Institute Genome Sequencing Platform"/>
            <consortium name="Broad Institute Microbial Sequencing Center"/>
            <person name="Fischbach M."/>
            <person name="Godfrey P."/>
            <person name="Ward D."/>
            <person name="Young S."/>
            <person name="Zeng Q."/>
            <person name="Koehrsen M."/>
            <person name="Alvarado L."/>
            <person name="Berlin A.M."/>
            <person name="Bochicchio J."/>
            <person name="Borenstein D."/>
            <person name="Chapman S.B."/>
            <person name="Chen Z."/>
            <person name="Engels R."/>
            <person name="Freedman E."/>
            <person name="Gellesch M."/>
            <person name="Goldberg J."/>
            <person name="Griggs A."/>
            <person name="Gujja S."/>
            <person name="Heilman E.R."/>
            <person name="Heiman D.I."/>
            <person name="Hepburn T.A."/>
            <person name="Howarth C."/>
            <person name="Jen D."/>
            <person name="Larson L."/>
            <person name="Lewis B."/>
            <person name="Mehta T."/>
            <person name="Park D."/>
            <person name="Pearson M."/>
            <person name="Richards J."/>
            <person name="Roberts A."/>
            <person name="Saif S."/>
            <person name="Shea T.D."/>
            <person name="Shenoy N."/>
            <person name="Sisk P."/>
            <person name="Stolte C."/>
            <person name="Sykes S.N."/>
            <person name="Thomson T."/>
            <person name="Walk T."/>
            <person name="White J."/>
            <person name="Yandava C."/>
            <person name="Straight P."/>
            <person name="Clardy J."/>
            <person name="Hung D."/>
            <person name="Kolter R."/>
            <person name="Mekalanos J."/>
            <person name="Walker S."/>
            <person name="Walsh C.T."/>
            <person name="Wieland-Brown L.C."/>
            <person name="Haas B."/>
            <person name="Nusbaum C."/>
            <person name="Birren B."/>
        </authorList>
    </citation>
    <scope>NUCLEOTIDE SEQUENCE [LARGE SCALE GENOMIC DNA]</scope>
    <source>
        <strain evidence="1">Tu4000</strain>
    </source>
</reference>
<dbReference type="HOGENOM" id="CLU_1336927_0_0_11"/>
<dbReference type="EMBL" id="GG657758">
    <property type="protein sequence ID" value="EFL40656.1"/>
    <property type="molecule type" value="Genomic_DNA"/>
</dbReference>
<dbReference type="Proteomes" id="UP000002968">
    <property type="component" value="Unassembled WGS sequence"/>
</dbReference>